<dbReference type="SUPFAM" id="SSF63862">
    <property type="entry name" value="Thiamin pyrophosphokinase, substrate-binding domain"/>
    <property type="match status" value="1"/>
</dbReference>
<dbReference type="Gene3D" id="3.40.50.10240">
    <property type="entry name" value="Thiamin pyrophosphokinase, catalytic domain"/>
    <property type="match status" value="1"/>
</dbReference>
<evidence type="ECO:0000256" key="13">
    <source>
        <dbReference type="ARBA" id="ARBA00023134"/>
    </source>
</evidence>
<gene>
    <name evidence="17" type="ORF">PANT_8c00100</name>
</gene>
<evidence type="ECO:0000256" key="15">
    <source>
        <dbReference type="SAM" id="Coils"/>
    </source>
</evidence>
<dbReference type="Pfam" id="PF00735">
    <property type="entry name" value="Septin"/>
    <property type="match status" value="1"/>
</dbReference>
<keyword evidence="6" id="KW-0479">Metal-binding</keyword>
<evidence type="ECO:0000256" key="10">
    <source>
        <dbReference type="ARBA" id="ARBA00022801"/>
    </source>
</evidence>
<evidence type="ECO:0000256" key="12">
    <source>
        <dbReference type="ARBA" id="ARBA00022840"/>
    </source>
</evidence>
<dbReference type="Gene3D" id="2.60.120.320">
    <property type="entry name" value="Thiamin pyrophosphokinase, thiamin-binding domain"/>
    <property type="match status" value="1"/>
</dbReference>
<evidence type="ECO:0000256" key="6">
    <source>
        <dbReference type="ARBA" id="ARBA00022723"/>
    </source>
</evidence>
<dbReference type="STRING" id="1151754.M9LUT4"/>
<dbReference type="GO" id="GO:0006772">
    <property type="term" value="P:thiamine metabolic process"/>
    <property type="evidence" value="ECO:0007669"/>
    <property type="project" value="InterPro"/>
</dbReference>
<keyword evidence="5" id="KW-0540">Nuclease</keyword>
<keyword evidence="12" id="KW-0067">ATP-binding</keyword>
<dbReference type="FunFam" id="2.60.120.320:FF:000001">
    <property type="entry name" value="Thiamine pyrophosphokinase"/>
    <property type="match status" value="1"/>
</dbReference>
<feature type="coiled-coil region" evidence="15">
    <location>
        <begin position="1088"/>
        <end position="1147"/>
    </location>
</feature>
<evidence type="ECO:0000256" key="9">
    <source>
        <dbReference type="ARBA" id="ARBA00022777"/>
    </source>
</evidence>
<evidence type="ECO:0000313" key="17">
    <source>
        <dbReference type="EMBL" id="GAC73159.1"/>
    </source>
</evidence>
<dbReference type="GO" id="GO:0005525">
    <property type="term" value="F:GTP binding"/>
    <property type="evidence" value="ECO:0007669"/>
    <property type="project" value="UniProtKB-KW"/>
</dbReference>
<dbReference type="GO" id="GO:0030975">
    <property type="term" value="F:thiamine binding"/>
    <property type="evidence" value="ECO:0007669"/>
    <property type="project" value="InterPro"/>
</dbReference>
<reference evidence="18" key="1">
    <citation type="journal article" date="2013" name="Genome Announc.">
        <title>Genome sequence of the basidiomycetous yeast Pseudozyma antarctica T-34, a producer of the glycolipid biosurfactants mannosylerythritol lipids.</title>
        <authorList>
            <person name="Morita T."/>
            <person name="Koike H."/>
            <person name="Koyama Y."/>
            <person name="Hagiwara H."/>
            <person name="Ito E."/>
            <person name="Fukuoka T."/>
            <person name="Imura T."/>
            <person name="Machida M."/>
            <person name="Kitamoto D."/>
        </authorList>
    </citation>
    <scope>NUCLEOTIDE SEQUENCE [LARGE SCALE GENOMIC DNA]</scope>
    <source>
        <strain evidence="18">T-34</strain>
    </source>
</reference>
<keyword evidence="13 14" id="KW-0342">GTP-binding</keyword>
<dbReference type="AlphaFoldDB" id="M9LUT4"/>
<protein>
    <submittedName>
        <fullName evidence="17">Septin family protein</fullName>
    </submittedName>
</protein>
<dbReference type="GO" id="GO:0032156">
    <property type="term" value="C:septin cytoskeleton"/>
    <property type="evidence" value="ECO:0007669"/>
    <property type="project" value="UniProtKB-ARBA"/>
</dbReference>
<sequence>MVAPRMSLKFLGTSSMPNSMRNYSSLLFKLDNHTVMVDCGEGTQRQLRSRYIGGEERLANLKTILITHLHADHVLGLVPMLMSIMGPTGVPVAPDASPRVEIYGPPGLRALIRTTLSLCYAQLSGKYVVHEFVWPSPSELAHGAAFALHNQPERSIPDMPQHEGEASGGRDLHMDARSSSWPNFLSIKPSSQSPGVRISAAPISHRCPTLAYVFEEDARAGPLDPSIAEALKRNGPALQEERGIRHPLSLLSTLTTQRQSVHLPDGTVLDPPPLTFPGRKVTIMGDTSDGTGGFTRDQLRAGCGLPALAHGSDVLVHESTNIALPAHLNRNGKPDSLEDVAAKAKLRGHSVPQVAGQFAALVNARRLILNHFSTKFPSPPHYLLDTAGTSAESAAALPVEEDGKQLGDPERRARIMKQFELQAFQAWQQSIKTGTQQLQVFSAFDGFHFEVSPRDEMSASQQEPSHAFARPWEQSQGDAVGNGLKRKHPEVVDAENVWDPSPFLLSPGSTPVPRYALVLLNSPIDARQTGHFRRLWASASLRLCADGAANRLLDAFGPSAFDADLPLPHAILGDLDSILPSTQQFFESKGVAVHKRPSQYATDLQKTIQQVEDHEDSGDEHTLIIYGGLAGRLDQSVHTLHVLWQLAPGAADLGSVVDPSQPNDRGNRLRKRQRTFAIGDGSVAWLLPTGKHTLKMAREVMGKTCGVLPLGVGNSGAKVTTRGLEWDLQGDLTTLGGFLSTSNHVHDEQGVVHVETDEPVYWTVELRPDETLPARTQSLPTISSVINASMASRRRAAKKGVSFCLMVVGASGTGKTTFVNTLCDSEAIGHKVSDNPETAHIEEGIRIKPVNVELEEDGTRIGLTIVDTPGFGDNIDNEYAFSEIVGFLERQYDDILAEESRIKRNPRFRDNRVHALLYFITPTGHSLREIDIELMRRLSPRVNVIPVIGKADSMTLTERQDFKKRIMEDIEHYGIPVYNFPYDVEEDDEETIADNSELRGLMPFAIVGSEEDVLVNGEPVRARKYPWGLVEVDNPKHSDFARLRSALLITHLNDLKEITHDFLYENYRTEKLSRTVHSDYADTSIPGEELANQSVRLKEEQLKREEDKLKEIELRVQREIQEKRQELLAKEESLRNLESRLQAQNIAE</sequence>
<evidence type="ECO:0000313" key="18">
    <source>
        <dbReference type="Proteomes" id="UP000011976"/>
    </source>
</evidence>
<dbReference type="Pfam" id="PF23023">
    <property type="entry name" value="Anti-Pycsar_Apyc1"/>
    <property type="match status" value="1"/>
</dbReference>
<name>M9LUT4_PSEA3</name>
<dbReference type="GO" id="GO:0046872">
    <property type="term" value="F:metal ion binding"/>
    <property type="evidence" value="ECO:0007669"/>
    <property type="project" value="UniProtKB-KW"/>
</dbReference>
<dbReference type="GO" id="GO:0009229">
    <property type="term" value="P:thiamine diphosphate biosynthetic process"/>
    <property type="evidence" value="ECO:0007669"/>
    <property type="project" value="InterPro"/>
</dbReference>
<keyword evidence="9" id="KW-0418">Kinase</keyword>
<dbReference type="Pfam" id="PF04265">
    <property type="entry name" value="TPK_B1_binding"/>
    <property type="match status" value="1"/>
</dbReference>
<dbReference type="Gene3D" id="3.60.15.10">
    <property type="entry name" value="Ribonuclease Z/Hydroxyacylglutathione hydrolase-like"/>
    <property type="match status" value="1"/>
</dbReference>
<dbReference type="GO" id="GO:0004788">
    <property type="term" value="F:thiamine diphosphokinase activity"/>
    <property type="evidence" value="ECO:0007669"/>
    <property type="project" value="InterPro"/>
</dbReference>
<dbReference type="InterPro" id="IPR006282">
    <property type="entry name" value="Thi_PPkinase"/>
</dbReference>
<dbReference type="GO" id="GO:0008033">
    <property type="term" value="P:tRNA processing"/>
    <property type="evidence" value="ECO:0007669"/>
    <property type="project" value="UniProtKB-KW"/>
</dbReference>
<dbReference type="FunFam" id="3.40.50.300:FF:000328">
    <property type="entry name" value="Septin spn3"/>
    <property type="match status" value="1"/>
</dbReference>
<proteinExistence type="inferred from homology"/>
<dbReference type="Pfam" id="PF04263">
    <property type="entry name" value="TPK_catalytic"/>
    <property type="match status" value="1"/>
</dbReference>
<keyword evidence="3" id="KW-0808">Transferase</keyword>
<dbReference type="InterPro" id="IPR013471">
    <property type="entry name" value="RNase_Z/BN"/>
</dbReference>
<dbReference type="InterPro" id="IPR030379">
    <property type="entry name" value="G_SEPTIN_dom"/>
</dbReference>
<evidence type="ECO:0000256" key="2">
    <source>
        <dbReference type="ARBA" id="ARBA00011738"/>
    </source>
</evidence>
<organism evidence="17 18">
    <name type="scientific">Pseudozyma antarctica (strain T-34)</name>
    <name type="common">Yeast</name>
    <name type="synonym">Candida antarctica</name>
    <dbReference type="NCBI Taxonomy" id="1151754"/>
    <lineage>
        <taxon>Eukaryota</taxon>
        <taxon>Fungi</taxon>
        <taxon>Dikarya</taxon>
        <taxon>Basidiomycota</taxon>
        <taxon>Ustilaginomycotina</taxon>
        <taxon>Ustilaginomycetes</taxon>
        <taxon>Ustilaginales</taxon>
        <taxon>Ustilaginaceae</taxon>
        <taxon>Moesziomyces</taxon>
    </lineage>
</organism>
<dbReference type="SUPFAM" id="SSF56281">
    <property type="entry name" value="Metallo-hydrolase/oxidoreductase"/>
    <property type="match status" value="1"/>
</dbReference>
<dbReference type="CDD" id="cd01850">
    <property type="entry name" value="CDC_Septin"/>
    <property type="match status" value="1"/>
</dbReference>
<dbReference type="GO" id="GO:0016301">
    <property type="term" value="F:kinase activity"/>
    <property type="evidence" value="ECO:0007669"/>
    <property type="project" value="UniProtKB-KW"/>
</dbReference>
<comment type="subunit">
    <text evidence="2">Homodimer.</text>
</comment>
<keyword evidence="8" id="KW-0255">Endonuclease</keyword>
<dbReference type="SUPFAM" id="SSF63999">
    <property type="entry name" value="Thiamin pyrophosphokinase, catalytic domain"/>
    <property type="match status" value="1"/>
</dbReference>
<accession>M9LUT4</accession>
<dbReference type="SUPFAM" id="SSF52540">
    <property type="entry name" value="P-loop containing nucleoside triphosphate hydrolases"/>
    <property type="match status" value="1"/>
</dbReference>
<evidence type="ECO:0000256" key="3">
    <source>
        <dbReference type="ARBA" id="ARBA00022679"/>
    </source>
</evidence>
<evidence type="ECO:0000256" key="1">
    <source>
        <dbReference type="ARBA" id="ARBA00001947"/>
    </source>
</evidence>
<dbReference type="GO" id="GO:0005524">
    <property type="term" value="F:ATP binding"/>
    <property type="evidence" value="ECO:0007669"/>
    <property type="project" value="UniProtKB-KW"/>
</dbReference>
<dbReference type="InterPro" id="IPR036371">
    <property type="entry name" value="TPK_B1-bd_sf"/>
</dbReference>
<dbReference type="Gene3D" id="3.40.50.300">
    <property type="entry name" value="P-loop containing nucleotide triphosphate hydrolases"/>
    <property type="match status" value="1"/>
</dbReference>
<dbReference type="GO" id="GO:0016891">
    <property type="term" value="F:RNA endonuclease activity producing 5'-phosphomonoesters, hydrolytic mechanism"/>
    <property type="evidence" value="ECO:0007669"/>
    <property type="project" value="InterPro"/>
</dbReference>
<comment type="cofactor">
    <cofactor evidence="1">
        <name>Zn(2+)</name>
        <dbReference type="ChEBI" id="CHEBI:29105"/>
    </cofactor>
</comment>
<dbReference type="InterPro" id="IPR007373">
    <property type="entry name" value="Thiamin_PyroPKinase_B1-bd"/>
</dbReference>
<evidence type="ECO:0000256" key="4">
    <source>
        <dbReference type="ARBA" id="ARBA00022694"/>
    </source>
</evidence>
<keyword evidence="7 14" id="KW-0547">Nucleotide-binding</keyword>
<keyword evidence="4" id="KW-0819">tRNA processing</keyword>
<dbReference type="InterPro" id="IPR007371">
    <property type="entry name" value="TPK_catalytic"/>
</dbReference>
<dbReference type="InterPro" id="IPR016491">
    <property type="entry name" value="Septin"/>
</dbReference>
<keyword evidence="15" id="KW-0175">Coiled coil</keyword>
<evidence type="ECO:0000259" key="16">
    <source>
        <dbReference type="PROSITE" id="PS51719"/>
    </source>
</evidence>
<evidence type="ECO:0000256" key="14">
    <source>
        <dbReference type="RuleBase" id="RU004560"/>
    </source>
</evidence>
<dbReference type="GO" id="GO:0005938">
    <property type="term" value="C:cell cortex"/>
    <property type="evidence" value="ECO:0007669"/>
    <property type="project" value="UniProtKB-ARBA"/>
</dbReference>
<keyword evidence="10" id="KW-0378">Hydrolase</keyword>
<dbReference type="InterPro" id="IPR027417">
    <property type="entry name" value="P-loop_NTPase"/>
</dbReference>
<evidence type="ECO:0000256" key="7">
    <source>
        <dbReference type="ARBA" id="ARBA00022741"/>
    </source>
</evidence>
<comment type="similarity">
    <text evidence="14">Belongs to the TRAFAC class TrmE-Era-EngA-EngB-Septin-like GTPase superfamily. Septin GTPase family.</text>
</comment>
<dbReference type="HAMAP" id="MF_01818">
    <property type="entry name" value="RNase_Z_BN"/>
    <property type="match status" value="1"/>
</dbReference>
<dbReference type="PROSITE" id="PS51719">
    <property type="entry name" value="G_SEPTIN"/>
    <property type="match status" value="1"/>
</dbReference>
<dbReference type="SMART" id="SM00983">
    <property type="entry name" value="TPK_B1_binding"/>
    <property type="match status" value="1"/>
</dbReference>
<dbReference type="Proteomes" id="UP000011976">
    <property type="component" value="Unassembled WGS sequence"/>
</dbReference>
<dbReference type="CDD" id="cd07995">
    <property type="entry name" value="TPK"/>
    <property type="match status" value="1"/>
</dbReference>
<dbReference type="OrthoDB" id="527344at2759"/>
<keyword evidence="11" id="KW-0862">Zinc</keyword>
<evidence type="ECO:0000256" key="11">
    <source>
        <dbReference type="ARBA" id="ARBA00022833"/>
    </source>
</evidence>
<dbReference type="InterPro" id="IPR036866">
    <property type="entry name" value="RibonucZ/Hydroxyglut_hydro"/>
</dbReference>
<dbReference type="PANTHER" id="PTHR18884">
    <property type="entry name" value="SEPTIN"/>
    <property type="match status" value="1"/>
</dbReference>
<evidence type="ECO:0000256" key="8">
    <source>
        <dbReference type="ARBA" id="ARBA00022759"/>
    </source>
</evidence>
<dbReference type="EMBL" id="DF196774">
    <property type="protein sequence ID" value="GAC73159.1"/>
    <property type="molecule type" value="Genomic_DNA"/>
</dbReference>
<feature type="domain" description="Septin-type G" evidence="16">
    <location>
        <begin position="799"/>
        <end position="1074"/>
    </location>
</feature>
<dbReference type="InterPro" id="IPR036759">
    <property type="entry name" value="TPK_catalytic_sf"/>
</dbReference>
<evidence type="ECO:0000256" key="5">
    <source>
        <dbReference type="ARBA" id="ARBA00022722"/>
    </source>
</evidence>